<dbReference type="GO" id="GO:0030288">
    <property type="term" value="C:outer membrane-bounded periplasmic space"/>
    <property type="evidence" value="ECO:0007669"/>
    <property type="project" value="TreeGrafter"/>
</dbReference>
<proteinExistence type="predicted"/>
<sequence>MVIRVIQLLVALLLFAGDLYFAQAQSINIVDENGKLIVRTDALLTGGTTYLSIEALRLVFDADLTQKYTPLTKKLILILGGRQIRLRINVNSIRIEPSGQNVSLPYPPLLFKRKPFLPIEFFTHLIPQIYEFDVSYNATLRRMQVIEKSSQFTDNGPDEFTAVIDLGHGGKDTGCYQDSILEKDLVLRLAERIQMESSDKAMKILLTRDSDTTLYAKDRIRF</sequence>
<evidence type="ECO:0000259" key="3">
    <source>
        <dbReference type="Pfam" id="PF07833"/>
    </source>
</evidence>
<evidence type="ECO:0000256" key="1">
    <source>
        <dbReference type="ARBA" id="ARBA00022801"/>
    </source>
</evidence>
<dbReference type="InterPro" id="IPR050695">
    <property type="entry name" value="N-acetylmuramoyl_amidase_3"/>
</dbReference>
<dbReference type="EMBL" id="UINC01136242">
    <property type="protein sequence ID" value="SVD20895.1"/>
    <property type="molecule type" value="Genomic_DNA"/>
</dbReference>
<dbReference type="PANTHER" id="PTHR30404">
    <property type="entry name" value="N-ACETYLMURAMOYL-L-ALANINE AMIDASE"/>
    <property type="match status" value="1"/>
</dbReference>
<dbReference type="PANTHER" id="PTHR30404:SF0">
    <property type="entry name" value="N-ACETYLMURAMOYL-L-ALANINE AMIDASE AMIC"/>
    <property type="match status" value="1"/>
</dbReference>
<dbReference type="InterPro" id="IPR002508">
    <property type="entry name" value="MurNAc-LAA_cat"/>
</dbReference>
<gene>
    <name evidence="4" type="ORF">METZ01_LOCUS373749</name>
</gene>
<dbReference type="SUPFAM" id="SSF53187">
    <property type="entry name" value="Zn-dependent exopeptidases"/>
    <property type="match status" value="1"/>
</dbReference>
<feature type="domain" description="MurNAc-LAA" evidence="2">
    <location>
        <begin position="163"/>
        <end position="221"/>
    </location>
</feature>
<keyword evidence="1" id="KW-0378">Hydrolase</keyword>
<evidence type="ECO:0000259" key="2">
    <source>
        <dbReference type="Pfam" id="PF01520"/>
    </source>
</evidence>
<accession>A0A382TGH1</accession>
<protein>
    <submittedName>
        <fullName evidence="4">Uncharacterized protein</fullName>
    </submittedName>
</protein>
<dbReference type="GO" id="GO:0009253">
    <property type="term" value="P:peptidoglycan catabolic process"/>
    <property type="evidence" value="ECO:0007669"/>
    <property type="project" value="InterPro"/>
</dbReference>
<evidence type="ECO:0000313" key="4">
    <source>
        <dbReference type="EMBL" id="SVD20895.1"/>
    </source>
</evidence>
<dbReference type="AlphaFoldDB" id="A0A382TGH1"/>
<feature type="domain" description="Copper amine oxidase-like N-terminal" evidence="3">
    <location>
        <begin position="39"/>
        <end position="124"/>
    </location>
</feature>
<name>A0A382TGH1_9ZZZZ</name>
<dbReference type="InterPro" id="IPR012854">
    <property type="entry name" value="Cu_amine_oxidase-like_N"/>
</dbReference>
<reference evidence="4" key="1">
    <citation type="submission" date="2018-05" db="EMBL/GenBank/DDBJ databases">
        <authorList>
            <person name="Lanie J.A."/>
            <person name="Ng W.-L."/>
            <person name="Kazmierczak K.M."/>
            <person name="Andrzejewski T.M."/>
            <person name="Davidsen T.M."/>
            <person name="Wayne K.J."/>
            <person name="Tettelin H."/>
            <person name="Glass J.I."/>
            <person name="Rusch D."/>
            <person name="Podicherti R."/>
            <person name="Tsui H.-C.T."/>
            <person name="Winkler M.E."/>
        </authorList>
    </citation>
    <scope>NUCLEOTIDE SEQUENCE</scope>
</reference>
<dbReference type="Pfam" id="PF01520">
    <property type="entry name" value="Amidase_3"/>
    <property type="match status" value="1"/>
</dbReference>
<dbReference type="Pfam" id="PF07833">
    <property type="entry name" value="Cu_amine_oxidN1"/>
    <property type="match status" value="1"/>
</dbReference>
<dbReference type="Gene3D" id="3.40.630.40">
    <property type="entry name" value="Zn-dependent exopeptidases"/>
    <property type="match status" value="1"/>
</dbReference>
<organism evidence="4">
    <name type="scientific">marine metagenome</name>
    <dbReference type="NCBI Taxonomy" id="408172"/>
    <lineage>
        <taxon>unclassified sequences</taxon>
        <taxon>metagenomes</taxon>
        <taxon>ecological metagenomes</taxon>
    </lineage>
</organism>
<feature type="non-terminal residue" evidence="4">
    <location>
        <position position="222"/>
    </location>
</feature>
<dbReference type="GO" id="GO:0008745">
    <property type="term" value="F:N-acetylmuramoyl-L-alanine amidase activity"/>
    <property type="evidence" value="ECO:0007669"/>
    <property type="project" value="InterPro"/>
</dbReference>